<comment type="pathway">
    <text evidence="2 15">Cofactor biosynthesis; FAD biosynthesis; FAD from FMN: step 1/1.</text>
</comment>
<gene>
    <name evidence="17" type="ORF">CAL13_08585</name>
</gene>
<dbReference type="GO" id="GO:0005524">
    <property type="term" value="F:ATP binding"/>
    <property type="evidence" value="ECO:0007669"/>
    <property type="project" value="UniProtKB-UniRule"/>
</dbReference>
<keyword evidence="18" id="KW-1185">Reference proteome</keyword>
<dbReference type="UniPathway" id="UPA00276">
    <property type="reaction ID" value="UER00406"/>
</dbReference>
<feature type="domain" description="Riboflavin kinase" evidence="16">
    <location>
        <begin position="192"/>
        <end position="318"/>
    </location>
</feature>
<evidence type="ECO:0000313" key="18">
    <source>
        <dbReference type="Proteomes" id="UP000194139"/>
    </source>
</evidence>
<dbReference type="OrthoDB" id="9803667at2"/>
<evidence type="ECO:0000256" key="5">
    <source>
        <dbReference type="ARBA" id="ARBA00022643"/>
    </source>
</evidence>
<dbReference type="InterPro" id="IPR015865">
    <property type="entry name" value="Riboflavin_kinase_bac/euk"/>
</dbReference>
<dbReference type="InterPro" id="IPR002606">
    <property type="entry name" value="Riboflavin_kinase_bac"/>
</dbReference>
<dbReference type="InterPro" id="IPR023465">
    <property type="entry name" value="Riboflavin_kinase_dom_sf"/>
</dbReference>
<dbReference type="GO" id="GO:0009398">
    <property type="term" value="P:FMN biosynthetic process"/>
    <property type="evidence" value="ECO:0007669"/>
    <property type="project" value="UniProtKB-UniRule"/>
</dbReference>
<keyword evidence="11 15" id="KW-0067">ATP-binding</keyword>
<evidence type="ECO:0000256" key="4">
    <source>
        <dbReference type="ARBA" id="ARBA00022630"/>
    </source>
</evidence>
<dbReference type="FunFam" id="3.40.50.620:FF:000021">
    <property type="entry name" value="Riboflavin biosynthesis protein"/>
    <property type="match status" value="1"/>
</dbReference>
<keyword evidence="6 15" id="KW-0808">Transferase</keyword>
<comment type="pathway">
    <text evidence="3 15">Cofactor biosynthesis; FMN biosynthesis; FMN from riboflavin (ATP route): step 1/1.</text>
</comment>
<keyword evidence="9 15" id="KW-0418">Kinase</keyword>
<keyword evidence="8 15" id="KW-0547">Nucleotide-binding</keyword>
<evidence type="ECO:0000256" key="15">
    <source>
        <dbReference type="PIRNR" id="PIRNR004491"/>
    </source>
</evidence>
<dbReference type="Pfam" id="PF01687">
    <property type="entry name" value="Flavokinase"/>
    <property type="match status" value="1"/>
</dbReference>
<dbReference type="SUPFAM" id="SSF82114">
    <property type="entry name" value="Riboflavin kinase-like"/>
    <property type="match status" value="1"/>
</dbReference>
<keyword evidence="4 15" id="KW-0285">Flavoprotein</keyword>
<reference evidence="17 18" key="1">
    <citation type="submission" date="2017-05" db="EMBL/GenBank/DDBJ databases">
        <title>Complete and WGS of Bordetella genogroups.</title>
        <authorList>
            <person name="Spilker T."/>
            <person name="LiPuma J."/>
        </authorList>
    </citation>
    <scope>NUCLEOTIDE SEQUENCE [LARGE SCALE GENOMIC DNA]</scope>
    <source>
        <strain evidence="17 18">AU17164</strain>
    </source>
</reference>
<evidence type="ECO:0000256" key="3">
    <source>
        <dbReference type="ARBA" id="ARBA00005201"/>
    </source>
</evidence>
<dbReference type="NCBIfam" id="NF004160">
    <property type="entry name" value="PRK05627.1-3"/>
    <property type="match status" value="1"/>
</dbReference>
<evidence type="ECO:0000256" key="10">
    <source>
        <dbReference type="ARBA" id="ARBA00022827"/>
    </source>
</evidence>
<dbReference type="GO" id="GO:0003919">
    <property type="term" value="F:FMN adenylyltransferase activity"/>
    <property type="evidence" value="ECO:0007669"/>
    <property type="project" value="UniProtKB-UniRule"/>
</dbReference>
<comment type="catalytic activity">
    <reaction evidence="14 15">
        <text>FMN + ATP + H(+) = FAD + diphosphate</text>
        <dbReference type="Rhea" id="RHEA:17237"/>
        <dbReference type="ChEBI" id="CHEBI:15378"/>
        <dbReference type="ChEBI" id="CHEBI:30616"/>
        <dbReference type="ChEBI" id="CHEBI:33019"/>
        <dbReference type="ChEBI" id="CHEBI:57692"/>
        <dbReference type="ChEBI" id="CHEBI:58210"/>
        <dbReference type="EC" id="2.7.7.2"/>
    </reaction>
</comment>
<dbReference type="NCBIfam" id="NF004163">
    <property type="entry name" value="PRK05627.1-6"/>
    <property type="match status" value="1"/>
</dbReference>
<evidence type="ECO:0000313" key="17">
    <source>
        <dbReference type="EMBL" id="ARP86250.1"/>
    </source>
</evidence>
<comment type="similarity">
    <text evidence="15">Belongs to the ribF family.</text>
</comment>
<keyword evidence="10 15" id="KW-0274">FAD</keyword>
<evidence type="ECO:0000256" key="9">
    <source>
        <dbReference type="ARBA" id="ARBA00022777"/>
    </source>
</evidence>
<dbReference type="AlphaFoldDB" id="A0A1W6YYT3"/>
<dbReference type="EMBL" id="CP021109">
    <property type="protein sequence ID" value="ARP86250.1"/>
    <property type="molecule type" value="Genomic_DNA"/>
</dbReference>
<organism evidence="17 18">
    <name type="scientific">Bordetella genomosp. 9</name>
    <dbReference type="NCBI Taxonomy" id="1416803"/>
    <lineage>
        <taxon>Bacteria</taxon>
        <taxon>Pseudomonadati</taxon>
        <taxon>Pseudomonadota</taxon>
        <taxon>Betaproteobacteria</taxon>
        <taxon>Burkholderiales</taxon>
        <taxon>Alcaligenaceae</taxon>
        <taxon>Bordetella</taxon>
    </lineage>
</organism>
<dbReference type="NCBIfam" id="NF004159">
    <property type="entry name" value="PRK05627.1-2"/>
    <property type="match status" value="1"/>
</dbReference>
<protein>
    <recommendedName>
        <fullName evidence="15">Riboflavin biosynthesis protein</fullName>
    </recommendedName>
    <domain>
        <recommendedName>
            <fullName evidence="15">Riboflavin kinase</fullName>
            <ecNumber evidence="15">2.7.1.26</ecNumber>
        </recommendedName>
        <alternativeName>
            <fullName evidence="15">Flavokinase</fullName>
        </alternativeName>
    </domain>
    <domain>
        <recommendedName>
            <fullName evidence="15">FMN adenylyltransferase</fullName>
            <ecNumber evidence="15">2.7.7.2</ecNumber>
        </recommendedName>
        <alternativeName>
            <fullName evidence="15">FAD pyrophosphorylase</fullName>
        </alternativeName>
        <alternativeName>
            <fullName evidence="15">FAD synthase</fullName>
        </alternativeName>
    </domain>
</protein>
<dbReference type="SMART" id="SM00904">
    <property type="entry name" value="Flavokinase"/>
    <property type="match status" value="1"/>
</dbReference>
<evidence type="ECO:0000256" key="11">
    <source>
        <dbReference type="ARBA" id="ARBA00022840"/>
    </source>
</evidence>
<evidence type="ECO:0000256" key="12">
    <source>
        <dbReference type="ARBA" id="ARBA00023268"/>
    </source>
</evidence>
<evidence type="ECO:0000256" key="1">
    <source>
        <dbReference type="ARBA" id="ARBA00002121"/>
    </source>
</evidence>
<dbReference type="PIRSF" id="PIRSF004491">
    <property type="entry name" value="FAD_Synth"/>
    <property type="match status" value="1"/>
</dbReference>
<dbReference type="UniPathway" id="UPA00277">
    <property type="reaction ID" value="UER00407"/>
</dbReference>
<evidence type="ECO:0000259" key="16">
    <source>
        <dbReference type="SMART" id="SM00904"/>
    </source>
</evidence>
<keyword evidence="12" id="KW-0511">Multifunctional enzyme</keyword>
<evidence type="ECO:0000256" key="6">
    <source>
        <dbReference type="ARBA" id="ARBA00022679"/>
    </source>
</evidence>
<evidence type="ECO:0000256" key="8">
    <source>
        <dbReference type="ARBA" id="ARBA00022741"/>
    </source>
</evidence>
<sequence>MKPALHIFRSLPPPGARRPCALTIGNFDGVHRGHQAMLAYVRAAAADRGLTPAVMTFEPHPREYFATLNQRPELAPTRITGLRDKLDALARCGIEQVVVERFNARLAEMSPDAFIERLLVRGLRARWVLVGADFRFGHKRSGDIGFLREAGRRHGFDVETLEDVTDSHGHRISSSEVRTALAVGDLARAQDLLGHPYHLSGHVVHGRKLGRTLGFPTLNVRVTPRCAARSGIYVVRVHGLADGPLPAVASLGVRPTIENHGRVLLEAHVLDAGALDAYGKLVRVEFLHLLRDEEKFPDLASLTAAITEDAQNARAYFAVHGL</sequence>
<dbReference type="InterPro" id="IPR023468">
    <property type="entry name" value="Riboflavin_kinase"/>
</dbReference>
<accession>A0A1W6YYT3</accession>
<dbReference type="EC" id="2.7.7.2" evidence="15"/>
<name>A0A1W6YYT3_9BORD</name>
<proteinExistence type="inferred from homology"/>
<dbReference type="PANTHER" id="PTHR22749">
    <property type="entry name" value="RIBOFLAVIN KINASE/FMN ADENYLYLTRANSFERASE"/>
    <property type="match status" value="1"/>
</dbReference>
<dbReference type="RefSeq" id="WP_086057035.1">
    <property type="nucleotide sequence ID" value="NZ_CP021109.1"/>
</dbReference>
<dbReference type="GO" id="GO:0008531">
    <property type="term" value="F:riboflavin kinase activity"/>
    <property type="evidence" value="ECO:0007669"/>
    <property type="project" value="UniProtKB-UniRule"/>
</dbReference>
<evidence type="ECO:0000256" key="14">
    <source>
        <dbReference type="ARBA" id="ARBA00049494"/>
    </source>
</evidence>
<dbReference type="InterPro" id="IPR014729">
    <property type="entry name" value="Rossmann-like_a/b/a_fold"/>
</dbReference>
<comment type="catalytic activity">
    <reaction evidence="13 15">
        <text>riboflavin + ATP = FMN + ADP + H(+)</text>
        <dbReference type="Rhea" id="RHEA:14357"/>
        <dbReference type="ChEBI" id="CHEBI:15378"/>
        <dbReference type="ChEBI" id="CHEBI:30616"/>
        <dbReference type="ChEBI" id="CHEBI:57986"/>
        <dbReference type="ChEBI" id="CHEBI:58210"/>
        <dbReference type="ChEBI" id="CHEBI:456216"/>
        <dbReference type="EC" id="2.7.1.26"/>
    </reaction>
</comment>
<dbReference type="PANTHER" id="PTHR22749:SF6">
    <property type="entry name" value="RIBOFLAVIN KINASE"/>
    <property type="match status" value="1"/>
</dbReference>
<dbReference type="GO" id="GO:0009231">
    <property type="term" value="P:riboflavin biosynthetic process"/>
    <property type="evidence" value="ECO:0007669"/>
    <property type="project" value="InterPro"/>
</dbReference>
<dbReference type="Pfam" id="PF06574">
    <property type="entry name" value="FAD_syn"/>
    <property type="match status" value="1"/>
</dbReference>
<evidence type="ECO:0000256" key="2">
    <source>
        <dbReference type="ARBA" id="ARBA00004726"/>
    </source>
</evidence>
<comment type="function">
    <text evidence="1">Catalyzes the phosphorylation of riboflavin to FMN followed by the adenylation of FMN to FAD.</text>
</comment>
<dbReference type="Proteomes" id="UP000194139">
    <property type="component" value="Chromosome"/>
</dbReference>
<dbReference type="InterPro" id="IPR015864">
    <property type="entry name" value="FAD_synthase"/>
</dbReference>
<keyword evidence="7 15" id="KW-0548">Nucleotidyltransferase</keyword>
<dbReference type="SUPFAM" id="SSF52374">
    <property type="entry name" value="Nucleotidylyl transferase"/>
    <property type="match status" value="1"/>
</dbReference>
<dbReference type="EC" id="2.7.1.26" evidence="15"/>
<dbReference type="Gene3D" id="3.40.50.620">
    <property type="entry name" value="HUPs"/>
    <property type="match status" value="1"/>
</dbReference>
<evidence type="ECO:0000256" key="7">
    <source>
        <dbReference type="ARBA" id="ARBA00022695"/>
    </source>
</evidence>
<dbReference type="CDD" id="cd02064">
    <property type="entry name" value="FAD_synthetase_N"/>
    <property type="match status" value="1"/>
</dbReference>
<evidence type="ECO:0000256" key="13">
    <source>
        <dbReference type="ARBA" id="ARBA00047880"/>
    </source>
</evidence>
<dbReference type="NCBIfam" id="TIGR00083">
    <property type="entry name" value="ribF"/>
    <property type="match status" value="1"/>
</dbReference>
<keyword evidence="5 15" id="KW-0288">FMN</keyword>
<dbReference type="GO" id="GO:0006747">
    <property type="term" value="P:FAD biosynthetic process"/>
    <property type="evidence" value="ECO:0007669"/>
    <property type="project" value="UniProtKB-UniRule"/>
</dbReference>
<dbReference type="Gene3D" id="2.40.30.30">
    <property type="entry name" value="Riboflavin kinase-like"/>
    <property type="match status" value="1"/>
</dbReference>